<keyword evidence="3" id="KW-1185">Reference proteome</keyword>
<feature type="compositionally biased region" description="Polar residues" evidence="1">
    <location>
        <begin position="151"/>
        <end position="171"/>
    </location>
</feature>
<dbReference type="EMBL" id="NBNE01014164">
    <property type="protein sequence ID" value="OWY94567.1"/>
    <property type="molecule type" value="Genomic_DNA"/>
</dbReference>
<feature type="region of interest" description="Disordered" evidence="1">
    <location>
        <begin position="276"/>
        <end position="324"/>
    </location>
</feature>
<comment type="caution">
    <text evidence="2">The sequence shown here is derived from an EMBL/GenBank/DDBJ whole genome shotgun (WGS) entry which is preliminary data.</text>
</comment>
<evidence type="ECO:0000313" key="3">
    <source>
        <dbReference type="Proteomes" id="UP000198211"/>
    </source>
</evidence>
<name>A0A225UMV7_9STRA</name>
<feature type="compositionally biased region" description="Acidic residues" evidence="1">
    <location>
        <begin position="296"/>
        <end position="314"/>
    </location>
</feature>
<accession>A0A225UMV7</accession>
<dbReference type="AlphaFoldDB" id="A0A225UMV7"/>
<protein>
    <submittedName>
        <fullName evidence="2">Uncharacterized protein</fullName>
    </submittedName>
</protein>
<proteinExistence type="predicted"/>
<dbReference type="Proteomes" id="UP000198211">
    <property type="component" value="Unassembled WGS sequence"/>
</dbReference>
<feature type="region of interest" description="Disordered" evidence="1">
    <location>
        <begin position="111"/>
        <end position="204"/>
    </location>
</feature>
<feature type="compositionally biased region" description="Polar residues" evidence="1">
    <location>
        <begin position="113"/>
        <end position="122"/>
    </location>
</feature>
<gene>
    <name evidence="2" type="ORF">PHMEG_00035662</name>
</gene>
<feature type="compositionally biased region" description="Acidic residues" evidence="1">
    <location>
        <begin position="276"/>
        <end position="286"/>
    </location>
</feature>
<dbReference type="PANTHER" id="PTHR37069">
    <property type="entry name" value="DDE_TNP_1_7 DOMAIN-CONTAINING PROTEIN"/>
    <property type="match status" value="1"/>
</dbReference>
<dbReference type="PANTHER" id="PTHR37069:SF2">
    <property type="entry name" value="PIGGYBAC TRANSPOSABLE ELEMENT-DERIVED PROTEIN DOMAIN-CONTAINING PROTEIN"/>
    <property type="match status" value="1"/>
</dbReference>
<dbReference type="OrthoDB" id="122875at2759"/>
<evidence type="ECO:0000256" key="1">
    <source>
        <dbReference type="SAM" id="MobiDB-lite"/>
    </source>
</evidence>
<reference evidence="3" key="1">
    <citation type="submission" date="2017-03" db="EMBL/GenBank/DDBJ databases">
        <title>Phytopthora megakarya and P. palmivora, two closely related causual agents of cacao black pod achieved similar genome size and gene model numbers by different mechanisms.</title>
        <authorList>
            <person name="Ali S."/>
            <person name="Shao J."/>
            <person name="Larry D.J."/>
            <person name="Kronmiller B."/>
            <person name="Shen D."/>
            <person name="Strem M.D."/>
            <person name="Melnick R.L."/>
            <person name="Guiltinan M.J."/>
            <person name="Tyler B.M."/>
            <person name="Meinhardt L.W."/>
            <person name="Bailey B.A."/>
        </authorList>
    </citation>
    <scope>NUCLEOTIDE SEQUENCE [LARGE SCALE GENOMIC DNA]</scope>
    <source>
        <strain evidence="3">zdho120</strain>
    </source>
</reference>
<organism evidence="2 3">
    <name type="scientific">Phytophthora megakarya</name>
    <dbReference type="NCBI Taxonomy" id="4795"/>
    <lineage>
        <taxon>Eukaryota</taxon>
        <taxon>Sar</taxon>
        <taxon>Stramenopiles</taxon>
        <taxon>Oomycota</taxon>
        <taxon>Peronosporomycetes</taxon>
        <taxon>Peronosporales</taxon>
        <taxon>Peronosporaceae</taxon>
        <taxon>Phytophthora</taxon>
    </lineage>
</organism>
<sequence>MLVPDSEVTARDLSFKSVWRELRGQGWTRKPPPRRGLDDRFFYVRPGCSWKGVEGTDYFRGEGAVLELYATILRSTARAPPSGLPTATPGAQLAAAAEVVRQNYAADIEAAESRTTGVSGSMRQRVMQSPEPPATPPRSRAPTKKPARRSIIQTPSPASTPPRQRSSSETLIATFPHVQGPTASEDDSEPYLPSPCASETGDSESVATVEASDPGKLSILLYLMVHIVLFAMQYIALHNRLNVTLHLKAYLTLSKCAEQNEADDATAESDLLADKEDDLNTFDPGDDAPHFGTIDSGDDAEKDDVEDGEYESEGEVNCAPEDIHDDPVETETEIAAEVLFADNFLESFGGVDEVLAGNLKAPVLRSMASIMVLIQAYVKVTRAQQRRLCAMAILLLRYFSSSCQ</sequence>
<evidence type="ECO:0000313" key="2">
    <source>
        <dbReference type="EMBL" id="OWY94567.1"/>
    </source>
</evidence>